<sequence>MDKILEVKNLEQKFDLNKGILDKIKFKNGKFIKEERIVNAVNNISFSIDKGKVFSLVGESGCGKSTTARTIIKLIDPKGGNIKFCGEDITNLTGNEMLKYRKKMQMIFQDPYASLNPRQKVLDILIEPMLFHQVASSKSEAREKAFEILKKVGIRAEQATRYPHQFSGGQRQRIGIARALAVEPEFIIADEPVSALDVSIQAQILNLMMDLKEEYNFSYLFIAHDLSVVKHISDELGVMYLGKIVEKGSKKHIFNNPLHPYTKALFSAVPKLSGTNLKNSKNVQGEIPSAINLPSGCYFHERCPYAKPICSKEMPMEKEVENGHCVLCHLY</sequence>
<dbReference type="GO" id="GO:0016887">
    <property type="term" value="F:ATP hydrolysis activity"/>
    <property type="evidence" value="ECO:0007669"/>
    <property type="project" value="InterPro"/>
</dbReference>
<feature type="domain" description="ABC transporter" evidence="5">
    <location>
        <begin position="24"/>
        <end position="266"/>
    </location>
</feature>
<dbReference type="PANTHER" id="PTHR43776">
    <property type="entry name" value="TRANSPORT ATP-BINDING PROTEIN"/>
    <property type="match status" value="1"/>
</dbReference>
<keyword evidence="3" id="KW-0547">Nucleotide-binding</keyword>
<dbReference type="PROSITE" id="PS00211">
    <property type="entry name" value="ABC_TRANSPORTER_1"/>
    <property type="match status" value="1"/>
</dbReference>
<dbReference type="InterPro" id="IPR050319">
    <property type="entry name" value="ABC_transp_ATP-bind"/>
</dbReference>
<dbReference type="PANTHER" id="PTHR43776:SF8">
    <property type="entry name" value="ABC TRANSPORTER, ATP-BINDING PROTEIN"/>
    <property type="match status" value="1"/>
</dbReference>
<dbReference type="EMBL" id="FUZT01000018">
    <property type="protein sequence ID" value="SKC89056.1"/>
    <property type="molecule type" value="Genomic_DNA"/>
</dbReference>
<dbReference type="InterPro" id="IPR003439">
    <property type="entry name" value="ABC_transporter-like_ATP-bd"/>
</dbReference>
<evidence type="ECO:0000256" key="4">
    <source>
        <dbReference type="ARBA" id="ARBA00022840"/>
    </source>
</evidence>
<dbReference type="Pfam" id="PF08352">
    <property type="entry name" value="oligo_HPY"/>
    <property type="match status" value="1"/>
</dbReference>
<dbReference type="CDD" id="cd03257">
    <property type="entry name" value="ABC_NikE_OppD_transporters"/>
    <property type="match status" value="1"/>
</dbReference>
<dbReference type="FunFam" id="3.40.50.300:FF:000016">
    <property type="entry name" value="Oligopeptide ABC transporter ATP-binding component"/>
    <property type="match status" value="1"/>
</dbReference>
<evidence type="ECO:0000259" key="5">
    <source>
        <dbReference type="PROSITE" id="PS50893"/>
    </source>
</evidence>
<dbReference type="AlphaFoldDB" id="A0A1T5MLI7"/>
<dbReference type="InterPro" id="IPR017871">
    <property type="entry name" value="ABC_transporter-like_CS"/>
</dbReference>
<dbReference type="GO" id="GO:0005524">
    <property type="term" value="F:ATP binding"/>
    <property type="evidence" value="ECO:0007669"/>
    <property type="project" value="UniProtKB-KW"/>
</dbReference>
<proteinExistence type="inferred from homology"/>
<accession>A0A1T5MLI7</accession>
<evidence type="ECO:0000313" key="6">
    <source>
        <dbReference type="EMBL" id="SKC89056.1"/>
    </source>
</evidence>
<evidence type="ECO:0000256" key="1">
    <source>
        <dbReference type="ARBA" id="ARBA00005417"/>
    </source>
</evidence>
<keyword evidence="4 6" id="KW-0067">ATP-binding</keyword>
<reference evidence="6 7" key="1">
    <citation type="submission" date="2017-02" db="EMBL/GenBank/DDBJ databases">
        <authorList>
            <person name="Peterson S.W."/>
        </authorList>
    </citation>
    <scope>NUCLEOTIDE SEQUENCE [LARGE SCALE GENOMIC DNA]</scope>
    <source>
        <strain evidence="6 7">M1</strain>
    </source>
</reference>
<dbReference type="OrthoDB" id="9806285at2"/>
<dbReference type="PROSITE" id="PS50893">
    <property type="entry name" value="ABC_TRANSPORTER_2"/>
    <property type="match status" value="1"/>
</dbReference>
<gene>
    <name evidence="6" type="ORF">SAMN02194393_04976</name>
</gene>
<name>A0A1T5MLI7_9FIRM</name>
<evidence type="ECO:0000256" key="3">
    <source>
        <dbReference type="ARBA" id="ARBA00022741"/>
    </source>
</evidence>
<dbReference type="RefSeq" id="WP_079495570.1">
    <property type="nucleotide sequence ID" value="NZ_FUZT01000018.1"/>
</dbReference>
<dbReference type="InterPro" id="IPR003593">
    <property type="entry name" value="AAA+_ATPase"/>
</dbReference>
<dbReference type="STRING" id="36842.SAMN02194393_04976"/>
<protein>
    <submittedName>
        <fullName evidence="6">Peptide/nickel transport system ATP-binding protein</fullName>
    </submittedName>
</protein>
<dbReference type="Pfam" id="PF00005">
    <property type="entry name" value="ABC_tran"/>
    <property type="match status" value="1"/>
</dbReference>
<dbReference type="Proteomes" id="UP000190285">
    <property type="component" value="Unassembled WGS sequence"/>
</dbReference>
<dbReference type="GO" id="GO:0015833">
    <property type="term" value="P:peptide transport"/>
    <property type="evidence" value="ECO:0007669"/>
    <property type="project" value="InterPro"/>
</dbReference>
<organism evidence="6 7">
    <name type="scientific">Maledivibacter halophilus</name>
    <dbReference type="NCBI Taxonomy" id="36842"/>
    <lineage>
        <taxon>Bacteria</taxon>
        <taxon>Bacillati</taxon>
        <taxon>Bacillota</taxon>
        <taxon>Clostridia</taxon>
        <taxon>Peptostreptococcales</taxon>
        <taxon>Caminicellaceae</taxon>
        <taxon>Maledivibacter</taxon>
    </lineage>
</organism>
<comment type="similarity">
    <text evidence="1">Belongs to the ABC transporter superfamily.</text>
</comment>
<dbReference type="InterPro" id="IPR013563">
    <property type="entry name" value="Oligopep_ABC_C"/>
</dbReference>
<dbReference type="SMART" id="SM00382">
    <property type="entry name" value="AAA"/>
    <property type="match status" value="1"/>
</dbReference>
<evidence type="ECO:0000256" key="2">
    <source>
        <dbReference type="ARBA" id="ARBA00022448"/>
    </source>
</evidence>
<evidence type="ECO:0000313" key="7">
    <source>
        <dbReference type="Proteomes" id="UP000190285"/>
    </source>
</evidence>
<dbReference type="NCBIfam" id="TIGR01727">
    <property type="entry name" value="oligo_HPY"/>
    <property type="match status" value="1"/>
</dbReference>
<dbReference type="GO" id="GO:0055085">
    <property type="term" value="P:transmembrane transport"/>
    <property type="evidence" value="ECO:0007669"/>
    <property type="project" value="UniProtKB-ARBA"/>
</dbReference>
<dbReference type="InterPro" id="IPR027417">
    <property type="entry name" value="P-loop_NTPase"/>
</dbReference>
<dbReference type="SUPFAM" id="SSF52540">
    <property type="entry name" value="P-loop containing nucleoside triphosphate hydrolases"/>
    <property type="match status" value="1"/>
</dbReference>
<keyword evidence="7" id="KW-1185">Reference proteome</keyword>
<keyword evidence="2" id="KW-0813">Transport</keyword>
<dbReference type="Gene3D" id="3.40.50.300">
    <property type="entry name" value="P-loop containing nucleotide triphosphate hydrolases"/>
    <property type="match status" value="1"/>
</dbReference>